<evidence type="ECO:0000313" key="2">
    <source>
        <dbReference type="EMBL" id="KNE88145.1"/>
    </source>
</evidence>
<dbReference type="Proteomes" id="UP000054564">
    <property type="component" value="Unassembled WGS sequence"/>
</dbReference>
<gene>
    <name evidence="2" type="ORF">PSTG_18460</name>
</gene>
<evidence type="ECO:0000313" key="3">
    <source>
        <dbReference type="Proteomes" id="UP000054564"/>
    </source>
</evidence>
<protein>
    <submittedName>
        <fullName evidence="2">Uncharacterized protein</fullName>
    </submittedName>
</protein>
<reference evidence="3" key="1">
    <citation type="submission" date="2014-03" db="EMBL/GenBank/DDBJ databases">
        <title>The Genome Sequence of Puccinia striiformis f. sp. tritici PST-78.</title>
        <authorList>
            <consortium name="The Broad Institute Genome Sequencing Platform"/>
            <person name="Cuomo C."/>
            <person name="Hulbert S."/>
            <person name="Chen X."/>
            <person name="Walker B."/>
            <person name="Young S.K."/>
            <person name="Zeng Q."/>
            <person name="Gargeya S."/>
            <person name="Fitzgerald M."/>
            <person name="Haas B."/>
            <person name="Abouelleil A."/>
            <person name="Alvarado L."/>
            <person name="Arachchi H.M."/>
            <person name="Berlin A.M."/>
            <person name="Chapman S.B."/>
            <person name="Goldberg J."/>
            <person name="Griggs A."/>
            <person name="Gujja S."/>
            <person name="Hansen M."/>
            <person name="Howarth C."/>
            <person name="Imamovic A."/>
            <person name="Larimer J."/>
            <person name="McCowan C."/>
            <person name="Montmayeur A."/>
            <person name="Murphy C."/>
            <person name="Neiman D."/>
            <person name="Pearson M."/>
            <person name="Priest M."/>
            <person name="Roberts A."/>
            <person name="Saif S."/>
            <person name="Shea T."/>
            <person name="Sisk P."/>
            <person name="Sykes S."/>
            <person name="Wortman J."/>
            <person name="Nusbaum C."/>
            <person name="Birren B."/>
        </authorList>
    </citation>
    <scope>NUCLEOTIDE SEQUENCE [LARGE SCALE GENOMIC DNA]</scope>
    <source>
        <strain evidence="3">race PST-78</strain>
    </source>
</reference>
<feature type="non-terminal residue" evidence="2">
    <location>
        <position position="225"/>
    </location>
</feature>
<accession>A0A0L0UME7</accession>
<evidence type="ECO:0000256" key="1">
    <source>
        <dbReference type="SAM" id="MobiDB-lite"/>
    </source>
</evidence>
<feature type="region of interest" description="Disordered" evidence="1">
    <location>
        <begin position="54"/>
        <end position="124"/>
    </location>
</feature>
<feature type="compositionally biased region" description="Basic and acidic residues" evidence="1">
    <location>
        <begin position="1"/>
        <end position="25"/>
    </location>
</feature>
<sequence>MEYNTSHEENDIRTTAEHEPEERSYAKGRGHTTLQVSPPVVCTSGLYADYKKHLPSATLVSRTPNSDTGPTENDKGSGRKDRENGTDQQGTGETLERGSATLEVSSSTVCTPGPHASRKISLPSATNPTITAAKTSWSTSARISADAKKDAPTKTALELVPNAYHRFIRMFQKTDSKTLPPRRKYDFRVKLIDGATPQASRIIPLSPAENQALAHPPPCLSCSEP</sequence>
<dbReference type="STRING" id="1165861.A0A0L0UME7"/>
<proteinExistence type="predicted"/>
<dbReference type="EMBL" id="AJIL01003004">
    <property type="protein sequence ID" value="KNE88145.1"/>
    <property type="molecule type" value="Genomic_DNA"/>
</dbReference>
<feature type="compositionally biased region" description="Basic and acidic residues" evidence="1">
    <location>
        <begin position="72"/>
        <end position="85"/>
    </location>
</feature>
<name>A0A0L0UME7_9BASI</name>
<feature type="region of interest" description="Disordered" evidence="1">
    <location>
        <begin position="1"/>
        <end position="37"/>
    </location>
</feature>
<keyword evidence="3" id="KW-1185">Reference proteome</keyword>
<comment type="caution">
    <text evidence="2">The sequence shown here is derived from an EMBL/GenBank/DDBJ whole genome shotgun (WGS) entry which is preliminary data.</text>
</comment>
<organism evidence="2 3">
    <name type="scientific">Puccinia striiformis f. sp. tritici PST-78</name>
    <dbReference type="NCBI Taxonomy" id="1165861"/>
    <lineage>
        <taxon>Eukaryota</taxon>
        <taxon>Fungi</taxon>
        <taxon>Dikarya</taxon>
        <taxon>Basidiomycota</taxon>
        <taxon>Pucciniomycotina</taxon>
        <taxon>Pucciniomycetes</taxon>
        <taxon>Pucciniales</taxon>
        <taxon>Pucciniaceae</taxon>
        <taxon>Puccinia</taxon>
    </lineage>
</organism>
<dbReference type="AlphaFoldDB" id="A0A0L0UME7"/>
<feature type="compositionally biased region" description="Polar residues" evidence="1">
    <location>
        <begin position="58"/>
        <end position="71"/>
    </location>
</feature>